<sequence length="156" mass="18283">MRLFFFLLLCCHAATAQQVRRIGADELKNVLHHPDSALVINLWATWCAPCIKELPWFEQLAQQMKNKPVKFIFLSLDMEDAYPQQINRFITQNKIRSTVLWLDEPNANKYASLVDPRWQGSIPATIFLSKKKNYRRFVAGEITQEELRKQVSMMLE</sequence>
<dbReference type="InterPro" id="IPR050553">
    <property type="entry name" value="Thioredoxin_ResA/DsbE_sf"/>
</dbReference>
<dbReference type="InterPro" id="IPR036249">
    <property type="entry name" value="Thioredoxin-like_sf"/>
</dbReference>
<gene>
    <name evidence="2" type="ORF">DLD77_01360</name>
</gene>
<protein>
    <submittedName>
        <fullName evidence="2">Redoxin</fullName>
    </submittedName>
</protein>
<feature type="domain" description="Thioredoxin" evidence="1">
    <location>
        <begin position="8"/>
        <end position="156"/>
    </location>
</feature>
<dbReference type="InterPro" id="IPR013766">
    <property type="entry name" value="Thioredoxin_domain"/>
</dbReference>
<dbReference type="EMBL" id="CP029600">
    <property type="protein sequence ID" value="AWO00448.1"/>
    <property type="molecule type" value="Genomic_DNA"/>
</dbReference>
<evidence type="ECO:0000259" key="1">
    <source>
        <dbReference type="PROSITE" id="PS51352"/>
    </source>
</evidence>
<accession>A0ABM6W950</accession>
<dbReference type="Gene3D" id="3.40.30.10">
    <property type="entry name" value="Glutaredoxin"/>
    <property type="match status" value="1"/>
</dbReference>
<dbReference type="SUPFAM" id="SSF52833">
    <property type="entry name" value="Thioredoxin-like"/>
    <property type="match status" value="1"/>
</dbReference>
<dbReference type="PROSITE" id="PS51352">
    <property type="entry name" value="THIOREDOXIN_2"/>
    <property type="match status" value="1"/>
</dbReference>
<dbReference type="Pfam" id="PF00578">
    <property type="entry name" value="AhpC-TSA"/>
    <property type="match status" value="1"/>
</dbReference>
<dbReference type="InterPro" id="IPR000866">
    <property type="entry name" value="AhpC/TSA"/>
</dbReference>
<keyword evidence="3" id="KW-1185">Reference proteome</keyword>
<evidence type="ECO:0000313" key="3">
    <source>
        <dbReference type="Proteomes" id="UP000246099"/>
    </source>
</evidence>
<dbReference type="RefSeq" id="WP_119075922.1">
    <property type="nucleotide sequence ID" value="NZ_CP029600.1"/>
</dbReference>
<evidence type="ECO:0000313" key="2">
    <source>
        <dbReference type="EMBL" id="AWO00448.1"/>
    </source>
</evidence>
<dbReference type="PANTHER" id="PTHR42852:SF13">
    <property type="entry name" value="PROTEIN DIPZ"/>
    <property type="match status" value="1"/>
</dbReference>
<dbReference type="Proteomes" id="UP000246099">
    <property type="component" value="Chromosome"/>
</dbReference>
<dbReference type="PANTHER" id="PTHR42852">
    <property type="entry name" value="THIOL:DISULFIDE INTERCHANGE PROTEIN DSBE"/>
    <property type="match status" value="1"/>
</dbReference>
<dbReference type="CDD" id="cd02966">
    <property type="entry name" value="TlpA_like_family"/>
    <property type="match status" value="1"/>
</dbReference>
<reference evidence="2 3" key="1">
    <citation type="submission" date="2018-05" db="EMBL/GenBank/DDBJ databases">
        <title>Chitinophaga sp. nov., isolated from rhizosphere soil of Alhagi.</title>
        <authorList>
            <person name="Liu Y."/>
        </authorList>
    </citation>
    <scope>NUCLEOTIDE SEQUENCE [LARGE SCALE GENOMIC DNA]</scope>
    <source>
        <strain evidence="2 3">T22</strain>
    </source>
</reference>
<name>A0ABM6W950_9BACT</name>
<organism evidence="2 3">
    <name type="scientific">Chitinophaga alhagiae</name>
    <dbReference type="NCBI Taxonomy" id="2203219"/>
    <lineage>
        <taxon>Bacteria</taxon>
        <taxon>Pseudomonadati</taxon>
        <taxon>Bacteroidota</taxon>
        <taxon>Chitinophagia</taxon>
        <taxon>Chitinophagales</taxon>
        <taxon>Chitinophagaceae</taxon>
        <taxon>Chitinophaga</taxon>
    </lineage>
</organism>
<proteinExistence type="predicted"/>